<dbReference type="Gene3D" id="3.40.50.2300">
    <property type="match status" value="1"/>
</dbReference>
<dbReference type="PANTHER" id="PTHR43047">
    <property type="entry name" value="TWO-COMPONENT HISTIDINE PROTEIN KINASE"/>
    <property type="match status" value="1"/>
</dbReference>
<keyword evidence="4" id="KW-0808">Transferase</keyword>
<dbReference type="EC" id="2.7.13.3" evidence="2"/>
<feature type="transmembrane region" description="Helical" evidence="8">
    <location>
        <begin position="145"/>
        <end position="165"/>
    </location>
</feature>
<evidence type="ECO:0000256" key="7">
    <source>
        <dbReference type="SAM" id="MobiDB-lite"/>
    </source>
</evidence>
<keyword evidence="5" id="KW-0418">Kinase</keyword>
<dbReference type="SMART" id="SM00448">
    <property type="entry name" value="REC"/>
    <property type="match status" value="1"/>
</dbReference>
<evidence type="ECO:0000256" key="1">
    <source>
        <dbReference type="ARBA" id="ARBA00000085"/>
    </source>
</evidence>
<sequence length="1051" mass="109991">MSSGSNRAAVVRPLGAAARPRSALLRRLAHMPHWRAAAAPAASSHAEAMSAMPWAEEHDEAQHEREAMRVRASHEEGMEGSDASGPIADHLLPADGWIDDASAVADEEGAPHDMVDLTWLGRLRDADDEWHFRARYLRPMLERQAVVVGAACAAFSLFDTLAHFASRDGPDPKGVAFSLHLRAQLAVSGAFGVYALGSAVARAAMLPLGLVEALGCAWLALTIVCWYAIYHPLAFLELAPEGGEPRHAPSQPSQPSAAELAEMHWAMGPLYSNSPAVLRTFAVLAAVGVWVPYYAVHFAALASAVLAGTLAFELTVPVEREPRDVFTNLGVLLVLVIVTTGGSWRVGRSKRARYLLIRAASDEAQKRRLHERARAGQQQWLTRAKAARHARSRLLRMVLHELRSPLLSISSSAAKLHALDGRTQLVDGGVQAQINALTSCVTLMEQTLTGMLDFERIDSGRLVLVPNAFRVPQLLDAALAAFSALARSKGIALVAEPPPHELARTLFIGDVRRLQQCLNSGISNAIKFTEAGGEVRIVAWEAMRPADAPGDVDDGLASVHIAVHDTGLGLDAQALAALNDDDDDAFGRVGHGSLGGGGGSTGTGLGLAIARRILRLHSDSRFVITSAGPQMGAQFEIVLALQPIPTDERPHDDAPDVPGAGVGAGGALGACRTRGNGRRAAPGALASPSVAAGAAGASARASALRRSSQPGSGGASRWRVGSSRGVADAVGAAAGMQLRGPLPVLGSLHTVFANQDGSLQVECLEAFPAARSPSPSAAAHGARRPSADETSARHVASPTVAPSHACSDSRTAGPPDSPLRPGEACAPAARASSVDARSSGKKELLVYPPDFCALHVEDDTFLQKMLPMRTFKQLGTPYEQVTNGLEAVELVLRDLARFQLILLDNQMPMMTGTVASRELRRAGYTGIIIGMTGDPFGSPERAEFEAAGLNACVNKDSKGMGEIVRLLKSFAMPSRAPVAAAAAAAPRALDARQSRASSPSEPTPISAVELAHVPAHVPDACGAAPASSPSTPPVGGAHGEGARSVAEPPPD</sequence>
<dbReference type="CDD" id="cd00082">
    <property type="entry name" value="HisKA"/>
    <property type="match status" value="1"/>
</dbReference>
<feature type="domain" description="Response regulatory" evidence="10">
    <location>
        <begin position="852"/>
        <end position="970"/>
    </location>
</feature>
<dbReference type="GO" id="GO:0005886">
    <property type="term" value="C:plasma membrane"/>
    <property type="evidence" value="ECO:0007669"/>
    <property type="project" value="TreeGrafter"/>
</dbReference>
<dbReference type="SMART" id="SM00388">
    <property type="entry name" value="HisKA"/>
    <property type="match status" value="1"/>
</dbReference>
<feature type="transmembrane region" description="Helical" evidence="8">
    <location>
        <begin position="325"/>
        <end position="344"/>
    </location>
</feature>
<feature type="compositionally biased region" description="Low complexity" evidence="7">
    <location>
        <begin position="824"/>
        <end position="833"/>
    </location>
</feature>
<keyword evidence="8" id="KW-1133">Transmembrane helix</keyword>
<evidence type="ECO:0000256" key="3">
    <source>
        <dbReference type="ARBA" id="ARBA00022553"/>
    </source>
</evidence>
<dbReference type="Proteomes" id="UP000751190">
    <property type="component" value="Unassembled WGS sequence"/>
</dbReference>
<keyword evidence="3 6" id="KW-0597">Phosphoprotein</keyword>
<evidence type="ECO:0000259" key="9">
    <source>
        <dbReference type="PROSITE" id="PS50109"/>
    </source>
</evidence>
<protein>
    <recommendedName>
        <fullName evidence="2">histidine kinase</fullName>
        <ecNumber evidence="2">2.7.13.3</ecNumber>
    </recommendedName>
</protein>
<reference evidence="11" key="1">
    <citation type="submission" date="2021-05" db="EMBL/GenBank/DDBJ databases">
        <title>The genome of the haptophyte Pavlova lutheri (Diacronema luteri, Pavlovales) - a model for lipid biosynthesis in eukaryotic algae.</title>
        <authorList>
            <person name="Hulatt C.J."/>
            <person name="Posewitz M.C."/>
        </authorList>
    </citation>
    <scope>NUCLEOTIDE SEQUENCE</scope>
    <source>
        <strain evidence="11">NIVA-4/92</strain>
    </source>
</reference>
<evidence type="ECO:0000259" key="10">
    <source>
        <dbReference type="PROSITE" id="PS50110"/>
    </source>
</evidence>
<evidence type="ECO:0000313" key="12">
    <source>
        <dbReference type="Proteomes" id="UP000751190"/>
    </source>
</evidence>
<proteinExistence type="predicted"/>
<dbReference type="SUPFAM" id="SSF55874">
    <property type="entry name" value="ATPase domain of HSP90 chaperone/DNA topoisomerase II/histidine kinase"/>
    <property type="match status" value="1"/>
</dbReference>
<evidence type="ECO:0000256" key="8">
    <source>
        <dbReference type="SAM" id="Phobius"/>
    </source>
</evidence>
<feature type="transmembrane region" description="Helical" evidence="8">
    <location>
        <begin position="208"/>
        <end position="229"/>
    </location>
</feature>
<dbReference type="PROSITE" id="PS50110">
    <property type="entry name" value="RESPONSE_REGULATORY"/>
    <property type="match status" value="1"/>
</dbReference>
<dbReference type="Gene3D" id="1.10.287.130">
    <property type="match status" value="1"/>
</dbReference>
<feature type="domain" description="Histidine kinase" evidence="9">
    <location>
        <begin position="397"/>
        <end position="643"/>
    </location>
</feature>
<feature type="region of interest" description="Disordered" evidence="7">
    <location>
        <begin position="1018"/>
        <end position="1051"/>
    </location>
</feature>
<dbReference type="SUPFAM" id="SSF47384">
    <property type="entry name" value="Homodimeric domain of signal transducing histidine kinase"/>
    <property type="match status" value="1"/>
</dbReference>
<dbReference type="InterPro" id="IPR004358">
    <property type="entry name" value="Sig_transdc_His_kin-like_C"/>
</dbReference>
<dbReference type="InterPro" id="IPR003594">
    <property type="entry name" value="HATPase_dom"/>
</dbReference>
<feature type="modified residue" description="4-aspartylphosphate" evidence="6">
    <location>
        <position position="904"/>
    </location>
</feature>
<accession>A0A8J5XBW5</accession>
<dbReference type="Gene3D" id="3.30.565.10">
    <property type="entry name" value="Histidine kinase-like ATPase, C-terminal domain"/>
    <property type="match status" value="1"/>
</dbReference>
<dbReference type="Pfam" id="PF02518">
    <property type="entry name" value="HATPase_c"/>
    <property type="match status" value="1"/>
</dbReference>
<dbReference type="SUPFAM" id="SSF52172">
    <property type="entry name" value="CheY-like"/>
    <property type="match status" value="1"/>
</dbReference>
<keyword evidence="8" id="KW-0812">Transmembrane</keyword>
<dbReference type="InterPro" id="IPR005467">
    <property type="entry name" value="His_kinase_dom"/>
</dbReference>
<feature type="region of interest" description="Disordered" evidence="7">
    <location>
        <begin position="701"/>
        <end position="722"/>
    </location>
</feature>
<comment type="catalytic activity">
    <reaction evidence="1">
        <text>ATP + protein L-histidine = ADP + protein N-phospho-L-histidine.</text>
        <dbReference type="EC" id="2.7.13.3"/>
    </reaction>
</comment>
<feature type="transmembrane region" description="Helical" evidence="8">
    <location>
        <begin position="177"/>
        <end position="196"/>
    </location>
</feature>
<dbReference type="PANTHER" id="PTHR43047:SF72">
    <property type="entry name" value="OSMOSENSING HISTIDINE PROTEIN KINASE SLN1"/>
    <property type="match status" value="1"/>
</dbReference>
<evidence type="ECO:0000256" key="5">
    <source>
        <dbReference type="ARBA" id="ARBA00022777"/>
    </source>
</evidence>
<keyword evidence="8" id="KW-0472">Membrane</keyword>
<dbReference type="InterPro" id="IPR003661">
    <property type="entry name" value="HisK_dim/P_dom"/>
</dbReference>
<dbReference type="GO" id="GO:0000155">
    <property type="term" value="F:phosphorelay sensor kinase activity"/>
    <property type="evidence" value="ECO:0007669"/>
    <property type="project" value="InterPro"/>
</dbReference>
<feature type="region of interest" description="Disordered" evidence="7">
    <location>
        <begin position="772"/>
        <end position="833"/>
    </location>
</feature>
<evidence type="ECO:0000313" key="11">
    <source>
        <dbReference type="EMBL" id="KAG8465836.1"/>
    </source>
</evidence>
<name>A0A8J5XBW5_DIALT</name>
<dbReference type="OrthoDB" id="21225at2759"/>
<dbReference type="AlphaFoldDB" id="A0A8J5XBW5"/>
<organism evidence="11 12">
    <name type="scientific">Diacronema lutheri</name>
    <name type="common">Unicellular marine alga</name>
    <name type="synonym">Monochrysis lutheri</name>
    <dbReference type="NCBI Taxonomy" id="2081491"/>
    <lineage>
        <taxon>Eukaryota</taxon>
        <taxon>Haptista</taxon>
        <taxon>Haptophyta</taxon>
        <taxon>Pavlovophyceae</taxon>
        <taxon>Pavlovales</taxon>
        <taxon>Pavlovaceae</taxon>
        <taxon>Diacronema</taxon>
    </lineage>
</organism>
<dbReference type="InterPro" id="IPR036890">
    <property type="entry name" value="HATPase_C_sf"/>
</dbReference>
<dbReference type="PROSITE" id="PS50109">
    <property type="entry name" value="HIS_KIN"/>
    <property type="match status" value="1"/>
</dbReference>
<comment type="caution">
    <text evidence="11">The sequence shown here is derived from an EMBL/GenBank/DDBJ whole genome shotgun (WGS) entry which is preliminary data.</text>
</comment>
<evidence type="ECO:0000256" key="4">
    <source>
        <dbReference type="ARBA" id="ARBA00022679"/>
    </source>
</evidence>
<dbReference type="CDD" id="cd17546">
    <property type="entry name" value="REC_hyHK_CKI1_RcsC-like"/>
    <property type="match status" value="1"/>
</dbReference>
<keyword evidence="12" id="KW-1185">Reference proteome</keyword>
<dbReference type="EMBL" id="JAGTXO010000009">
    <property type="protein sequence ID" value="KAG8465836.1"/>
    <property type="molecule type" value="Genomic_DNA"/>
</dbReference>
<dbReference type="PRINTS" id="PR00344">
    <property type="entry name" value="BCTRLSENSOR"/>
</dbReference>
<evidence type="ECO:0000256" key="2">
    <source>
        <dbReference type="ARBA" id="ARBA00012438"/>
    </source>
</evidence>
<dbReference type="InterPro" id="IPR036097">
    <property type="entry name" value="HisK_dim/P_sf"/>
</dbReference>
<evidence type="ECO:0000256" key="6">
    <source>
        <dbReference type="PROSITE-ProRule" id="PRU00169"/>
    </source>
</evidence>
<dbReference type="Pfam" id="PF00072">
    <property type="entry name" value="Response_reg"/>
    <property type="match status" value="1"/>
</dbReference>
<dbReference type="GO" id="GO:0009927">
    <property type="term" value="F:histidine phosphotransfer kinase activity"/>
    <property type="evidence" value="ECO:0007669"/>
    <property type="project" value="TreeGrafter"/>
</dbReference>
<dbReference type="InterPro" id="IPR011006">
    <property type="entry name" value="CheY-like_superfamily"/>
</dbReference>
<dbReference type="SMART" id="SM00387">
    <property type="entry name" value="HATPase_c"/>
    <property type="match status" value="1"/>
</dbReference>
<feature type="transmembrane region" description="Helical" evidence="8">
    <location>
        <begin position="293"/>
        <end position="313"/>
    </location>
</feature>
<dbReference type="InterPro" id="IPR001789">
    <property type="entry name" value="Sig_transdc_resp-reg_receiver"/>
</dbReference>
<gene>
    <name evidence="11" type="ORF">KFE25_005406</name>
</gene>
<feature type="compositionally biased region" description="Low complexity" evidence="7">
    <location>
        <begin position="1018"/>
        <end position="1035"/>
    </location>
</feature>